<evidence type="ECO:0000259" key="2">
    <source>
        <dbReference type="PROSITE" id="PS50833"/>
    </source>
</evidence>
<dbReference type="AlphaFoldDB" id="A0A9J5WRI0"/>
<accession>A0A9J5WRI0</accession>
<feature type="compositionally biased region" description="Basic and acidic residues" evidence="1">
    <location>
        <begin position="1"/>
        <end position="11"/>
    </location>
</feature>
<feature type="domain" description="Brix" evidence="2">
    <location>
        <begin position="219"/>
        <end position="422"/>
    </location>
</feature>
<evidence type="ECO:0000256" key="1">
    <source>
        <dbReference type="SAM" id="MobiDB-lite"/>
    </source>
</evidence>
<dbReference type="Proteomes" id="UP000824120">
    <property type="component" value="Chromosome 11"/>
</dbReference>
<dbReference type="GO" id="GO:0000470">
    <property type="term" value="P:maturation of LSU-rRNA"/>
    <property type="evidence" value="ECO:0007669"/>
    <property type="project" value="TreeGrafter"/>
</dbReference>
<evidence type="ECO:0000313" key="4">
    <source>
        <dbReference type="Proteomes" id="UP000824120"/>
    </source>
</evidence>
<sequence length="445" mass="51437">MGRKRNLSEDGGREDEEEKPMKERRVKEKQEGRESMRPSMIKNKEKRAVVHAKLKQQKKVEKKKKVKAREAAEKKALELGEEVKPLLKFTVFTDLGFRVFSVDFVNRHNGVVYLGELIDGSMLFLFSLNIWFVGCSVLILDCEVGHCGIFCAHNISSHPARLTMGSPWSLGKPPPKMVPRTIENTRESDETVCLPDDEELFAGNDVDEFSAVLKNERSPKILITTSRYNSTRGPAFISDLISVIPNAHYYKRGTYDLKKIVQYANEKEFTSVIVVHTNRREPDALLVIGLPDGPTAHFKLSKLMLRKDIKNHGKPTSHKPELVLTNFTTRLGHRVGRMIQSLFPQDPEFRGRRVVTFHNQRDFIFFRHHRYIFETKESKQKESKGKKSKDEKNPQERTIARLQECGPRFTLKLISLQHGTFDTKGGEYEWVHKPEMDTSRRRFFL</sequence>
<reference evidence="3 4" key="1">
    <citation type="submission" date="2020-09" db="EMBL/GenBank/DDBJ databases">
        <title>De no assembly of potato wild relative species, Solanum commersonii.</title>
        <authorList>
            <person name="Cho K."/>
        </authorList>
    </citation>
    <scope>NUCLEOTIDE SEQUENCE [LARGE SCALE GENOMIC DNA]</scope>
    <source>
        <strain evidence="3">LZ3.2</strain>
        <tissue evidence="3">Leaf</tissue>
    </source>
</reference>
<comment type="caution">
    <text evidence="3">The sequence shown here is derived from an EMBL/GenBank/DDBJ whole genome shotgun (WGS) entry which is preliminary data.</text>
</comment>
<dbReference type="SMART" id="SM00879">
    <property type="entry name" value="Brix"/>
    <property type="match status" value="1"/>
</dbReference>
<dbReference type="InterPro" id="IPR044281">
    <property type="entry name" value="IMP4/RPF1"/>
</dbReference>
<name>A0A9J5WRI0_SOLCO</name>
<dbReference type="PANTHER" id="PTHR22734:SF3">
    <property type="entry name" value="RIBOSOME PRODUCTION FACTOR 1"/>
    <property type="match status" value="1"/>
</dbReference>
<proteinExistence type="predicted"/>
<dbReference type="EMBL" id="JACXVP010000011">
    <property type="protein sequence ID" value="KAG5577839.1"/>
    <property type="molecule type" value="Genomic_DNA"/>
</dbReference>
<dbReference type="InterPro" id="IPR007109">
    <property type="entry name" value="Brix"/>
</dbReference>
<evidence type="ECO:0000313" key="3">
    <source>
        <dbReference type="EMBL" id="KAG5577839.1"/>
    </source>
</evidence>
<dbReference type="PANTHER" id="PTHR22734">
    <property type="entry name" value="U3 SMALL NUCLEOLAR RIBONUCLEOPROTEIN PROTEIN IMP4"/>
    <property type="match status" value="1"/>
</dbReference>
<feature type="region of interest" description="Disordered" evidence="1">
    <location>
        <begin position="1"/>
        <end position="43"/>
    </location>
</feature>
<dbReference type="PROSITE" id="PS50833">
    <property type="entry name" value="BRIX"/>
    <property type="match status" value="1"/>
</dbReference>
<dbReference type="SUPFAM" id="SSF52954">
    <property type="entry name" value="Class II aaRS ABD-related"/>
    <property type="match status" value="1"/>
</dbReference>
<dbReference type="GO" id="GO:0042134">
    <property type="term" value="F:rRNA primary transcript binding"/>
    <property type="evidence" value="ECO:0007669"/>
    <property type="project" value="InterPro"/>
</dbReference>
<gene>
    <name evidence="3" type="ORF">H5410_057973</name>
</gene>
<dbReference type="Gene3D" id="3.40.50.10480">
    <property type="entry name" value="Probable brix-domain ribosomal biogenesis protein"/>
    <property type="match status" value="1"/>
</dbReference>
<dbReference type="GO" id="GO:0005730">
    <property type="term" value="C:nucleolus"/>
    <property type="evidence" value="ECO:0007669"/>
    <property type="project" value="TreeGrafter"/>
</dbReference>
<dbReference type="FunFam" id="3.40.50.10480:FF:000004">
    <property type="entry name" value="Ribosome production factor 1"/>
    <property type="match status" value="1"/>
</dbReference>
<dbReference type="GO" id="GO:0030687">
    <property type="term" value="C:preribosome, large subunit precursor"/>
    <property type="evidence" value="ECO:0007669"/>
    <property type="project" value="TreeGrafter"/>
</dbReference>
<keyword evidence="4" id="KW-1185">Reference proteome</keyword>
<dbReference type="Pfam" id="PF04427">
    <property type="entry name" value="Brix"/>
    <property type="match status" value="1"/>
</dbReference>
<dbReference type="OrthoDB" id="10253204at2759"/>
<feature type="region of interest" description="Disordered" evidence="1">
    <location>
        <begin position="376"/>
        <end position="397"/>
    </location>
</feature>
<feature type="compositionally biased region" description="Basic and acidic residues" evidence="1">
    <location>
        <begin position="19"/>
        <end position="43"/>
    </location>
</feature>
<dbReference type="GO" id="GO:0000460">
    <property type="term" value="P:maturation of 5.8S rRNA"/>
    <property type="evidence" value="ECO:0007669"/>
    <property type="project" value="TreeGrafter"/>
</dbReference>
<organism evidence="3 4">
    <name type="scientific">Solanum commersonii</name>
    <name type="common">Commerson's wild potato</name>
    <name type="synonym">Commerson's nightshade</name>
    <dbReference type="NCBI Taxonomy" id="4109"/>
    <lineage>
        <taxon>Eukaryota</taxon>
        <taxon>Viridiplantae</taxon>
        <taxon>Streptophyta</taxon>
        <taxon>Embryophyta</taxon>
        <taxon>Tracheophyta</taxon>
        <taxon>Spermatophyta</taxon>
        <taxon>Magnoliopsida</taxon>
        <taxon>eudicotyledons</taxon>
        <taxon>Gunneridae</taxon>
        <taxon>Pentapetalae</taxon>
        <taxon>asterids</taxon>
        <taxon>lamiids</taxon>
        <taxon>Solanales</taxon>
        <taxon>Solanaceae</taxon>
        <taxon>Solanoideae</taxon>
        <taxon>Solaneae</taxon>
        <taxon>Solanum</taxon>
    </lineage>
</organism>
<protein>
    <recommendedName>
        <fullName evidence="2">Brix domain-containing protein</fullName>
    </recommendedName>
</protein>